<keyword evidence="3 8" id="KW-0540">Nuclease</keyword>
<feature type="domain" description="RNase H type-1" evidence="10">
    <location>
        <begin position="1"/>
        <end position="137"/>
    </location>
</feature>
<dbReference type="CDD" id="cd09278">
    <property type="entry name" value="RNase_HI_prokaryote_like"/>
    <property type="match status" value="1"/>
</dbReference>
<evidence type="ECO:0000256" key="8">
    <source>
        <dbReference type="HAMAP-Rule" id="MF_00042"/>
    </source>
</evidence>
<comment type="similarity">
    <text evidence="8">Belongs to the RNase H family.</text>
</comment>
<keyword evidence="5 8" id="KW-0255">Endonuclease</keyword>
<gene>
    <name evidence="8" type="primary">rnhA</name>
    <name evidence="11" type="ORF">KDB89_04070</name>
</gene>
<feature type="region of interest" description="Disordered" evidence="9">
    <location>
        <begin position="171"/>
        <end position="193"/>
    </location>
</feature>
<feature type="binding site" evidence="8">
    <location>
        <position position="7"/>
    </location>
    <ligand>
        <name>Mg(2+)</name>
        <dbReference type="ChEBI" id="CHEBI:18420"/>
        <label>2</label>
    </ligand>
</feature>
<dbReference type="RefSeq" id="WP_219083591.1">
    <property type="nucleotide sequence ID" value="NZ_CP079216.1"/>
</dbReference>
<keyword evidence="7 8" id="KW-0460">Magnesium</keyword>
<dbReference type="EC" id="3.1.26.4" evidence="2 8"/>
<evidence type="ECO:0000256" key="7">
    <source>
        <dbReference type="ARBA" id="ARBA00022842"/>
    </source>
</evidence>
<comment type="function">
    <text evidence="8">Endonuclease that specifically degrades the RNA of RNA-DNA hybrids.</text>
</comment>
<accession>A0ABX8SLA8</accession>
<dbReference type="Proteomes" id="UP000824504">
    <property type="component" value="Chromosome"/>
</dbReference>
<dbReference type="EMBL" id="CP079216">
    <property type="protein sequence ID" value="QXT63664.1"/>
    <property type="molecule type" value="Genomic_DNA"/>
</dbReference>
<comment type="catalytic activity">
    <reaction evidence="1 8">
        <text>Endonucleolytic cleavage to 5'-phosphomonoester.</text>
        <dbReference type="EC" id="3.1.26.4"/>
    </reaction>
</comment>
<sequence>MIIAAADGSSLSNPGPAGWAWYVSDDIWAAGGWDHGTNNMGELMAVLDLLQSTAHVDEPLRILCDSQYVINSLTKWLPGWKRRGWKKGDGKPVQNVELMKALDVALKGREVEFEWVKGHAGHAMNEAADERARAAATAFQQGREAETGPGFPASLPGRGAAEFTVGQVDEQPDLFGDGPAEDAPKPVPGSAGPRQKAALIRATRSLFDASSTARLHPDFVTHTASGESRALPWAEPVDAELLSVDSLGSEGGLVRARVAGGLVALVWVELPGAWGLRFAAIS</sequence>
<evidence type="ECO:0000256" key="2">
    <source>
        <dbReference type="ARBA" id="ARBA00012180"/>
    </source>
</evidence>
<dbReference type="PROSITE" id="PS50879">
    <property type="entry name" value="RNASE_H_1"/>
    <property type="match status" value="1"/>
</dbReference>
<dbReference type="Pfam" id="PF00075">
    <property type="entry name" value="RNase_H"/>
    <property type="match status" value="1"/>
</dbReference>
<feature type="binding site" evidence="8">
    <location>
        <position position="129"/>
    </location>
    <ligand>
        <name>Mg(2+)</name>
        <dbReference type="ChEBI" id="CHEBI:18420"/>
        <label>2</label>
    </ligand>
</feature>
<evidence type="ECO:0000313" key="11">
    <source>
        <dbReference type="EMBL" id="QXT63664.1"/>
    </source>
</evidence>
<evidence type="ECO:0000256" key="1">
    <source>
        <dbReference type="ARBA" id="ARBA00000077"/>
    </source>
</evidence>
<keyword evidence="8" id="KW-0963">Cytoplasm</keyword>
<dbReference type="PANTHER" id="PTHR10642">
    <property type="entry name" value="RIBONUCLEASE H1"/>
    <property type="match status" value="1"/>
</dbReference>
<dbReference type="HAMAP" id="MF_00042">
    <property type="entry name" value="RNase_H"/>
    <property type="match status" value="1"/>
</dbReference>
<evidence type="ECO:0000256" key="9">
    <source>
        <dbReference type="SAM" id="MobiDB-lite"/>
    </source>
</evidence>
<dbReference type="InterPro" id="IPR002156">
    <property type="entry name" value="RNaseH_domain"/>
</dbReference>
<evidence type="ECO:0000256" key="4">
    <source>
        <dbReference type="ARBA" id="ARBA00022723"/>
    </source>
</evidence>
<comment type="cofactor">
    <cofactor evidence="8">
        <name>Mg(2+)</name>
        <dbReference type="ChEBI" id="CHEBI:18420"/>
    </cofactor>
    <text evidence="8">Binds 1 Mg(2+) ion per subunit. May bind a second metal ion at a regulatory site, or after substrate binding.</text>
</comment>
<keyword evidence="12" id="KW-1185">Reference proteome</keyword>
<comment type="subcellular location">
    <subcellularLocation>
        <location evidence="8">Cytoplasm</location>
    </subcellularLocation>
</comment>
<dbReference type="InterPro" id="IPR050092">
    <property type="entry name" value="RNase_H"/>
</dbReference>
<evidence type="ECO:0000256" key="3">
    <source>
        <dbReference type="ARBA" id="ARBA00022722"/>
    </source>
</evidence>
<evidence type="ECO:0000259" key="10">
    <source>
        <dbReference type="PROSITE" id="PS50879"/>
    </source>
</evidence>
<feature type="binding site" evidence="8">
    <location>
        <position position="65"/>
    </location>
    <ligand>
        <name>Mg(2+)</name>
        <dbReference type="ChEBI" id="CHEBI:18420"/>
        <label>1</label>
    </ligand>
</feature>
<evidence type="ECO:0000256" key="5">
    <source>
        <dbReference type="ARBA" id="ARBA00022759"/>
    </source>
</evidence>
<name>A0ABX8SLA8_9ACTN</name>
<protein>
    <recommendedName>
        <fullName evidence="2 8">Ribonuclease H</fullName>
        <shortName evidence="8">RNase H</shortName>
        <ecNumber evidence="2 8">3.1.26.4</ecNumber>
    </recommendedName>
</protein>
<feature type="binding site" evidence="8">
    <location>
        <position position="7"/>
    </location>
    <ligand>
        <name>Mg(2+)</name>
        <dbReference type="ChEBI" id="CHEBI:18420"/>
        <label>1</label>
    </ligand>
</feature>
<feature type="binding site" evidence="8">
    <location>
        <position position="42"/>
    </location>
    <ligand>
        <name>Mg(2+)</name>
        <dbReference type="ChEBI" id="CHEBI:18420"/>
        <label>1</label>
    </ligand>
</feature>
<keyword evidence="6 8" id="KW-0378">Hydrolase</keyword>
<keyword evidence="4 8" id="KW-0479">Metal-binding</keyword>
<organism evidence="11 12">
    <name type="scientific">Tessaracoccus palaemonis</name>
    <dbReference type="NCBI Taxonomy" id="2829499"/>
    <lineage>
        <taxon>Bacteria</taxon>
        <taxon>Bacillati</taxon>
        <taxon>Actinomycetota</taxon>
        <taxon>Actinomycetes</taxon>
        <taxon>Propionibacteriales</taxon>
        <taxon>Propionibacteriaceae</taxon>
        <taxon>Tessaracoccus</taxon>
    </lineage>
</organism>
<reference evidence="11 12" key="1">
    <citation type="submission" date="2021-07" db="EMBL/GenBank/DDBJ databases">
        <title>complete genome sequencing of Tessaracoccus sp.J1M15.</title>
        <authorList>
            <person name="Bae J.-W."/>
            <person name="Kim D.-y."/>
        </authorList>
    </citation>
    <scope>NUCLEOTIDE SEQUENCE [LARGE SCALE GENOMIC DNA]</scope>
    <source>
        <strain evidence="11 12">J1M15</strain>
    </source>
</reference>
<dbReference type="InterPro" id="IPR022892">
    <property type="entry name" value="RNaseHI"/>
</dbReference>
<evidence type="ECO:0000313" key="12">
    <source>
        <dbReference type="Proteomes" id="UP000824504"/>
    </source>
</evidence>
<proteinExistence type="inferred from homology"/>
<dbReference type="PANTHER" id="PTHR10642:SF26">
    <property type="entry name" value="RIBONUCLEASE H1"/>
    <property type="match status" value="1"/>
</dbReference>
<evidence type="ECO:0000256" key="6">
    <source>
        <dbReference type="ARBA" id="ARBA00022801"/>
    </source>
</evidence>
<comment type="subunit">
    <text evidence="8">Monomer.</text>
</comment>